<keyword evidence="5" id="KW-1185">Reference proteome</keyword>
<proteinExistence type="predicted"/>
<evidence type="ECO:0000313" key="4">
    <source>
        <dbReference type="EMBL" id="QDB78412.1"/>
    </source>
</evidence>
<evidence type="ECO:0000256" key="2">
    <source>
        <dbReference type="SAM" id="SignalP"/>
    </source>
</evidence>
<feature type="domain" description="Thioredoxin-like fold" evidence="3">
    <location>
        <begin position="64"/>
        <end position="230"/>
    </location>
</feature>
<dbReference type="Proteomes" id="UP000313948">
    <property type="component" value="Chromosome"/>
</dbReference>
<feature type="chain" id="PRO_5045776340" description="Thioredoxin-like fold domain-containing protein" evidence="2">
    <location>
        <begin position="34"/>
        <end position="240"/>
    </location>
</feature>
<keyword evidence="2" id="KW-0732">Signal</keyword>
<sequence>MESMKRSAISRRPRTGLVVAAAAALLLAGCGDAEEPASDSTTTVATEQRTPATGTTGDVTVTDSSVILGDPDAPERVHVYQDLNCPHCQQLHDLMAGDVEEWAQGSDVAVEVTVVDYLGPRTTHAFSTRGANLLALVADVDPEAWPAVQDALLDMQPSTTTEEITDEQLVAAAREAGADLDEADVAALESLAYSDWVDAATAQAAAAGVNYIPQVWVDGELVGGETHEQTLELVREAVTD</sequence>
<dbReference type="SUPFAM" id="SSF52833">
    <property type="entry name" value="Thioredoxin-like"/>
    <property type="match status" value="1"/>
</dbReference>
<accession>A0ABX5VJ40</accession>
<feature type="signal peptide" evidence="2">
    <location>
        <begin position="1"/>
        <end position="33"/>
    </location>
</feature>
<dbReference type="InterPro" id="IPR012336">
    <property type="entry name" value="Thioredoxin-like_fold"/>
</dbReference>
<evidence type="ECO:0000313" key="5">
    <source>
        <dbReference type="Proteomes" id="UP000313948"/>
    </source>
</evidence>
<reference evidence="4 5" key="1">
    <citation type="submission" date="2019-05" db="EMBL/GenBank/DDBJ databases">
        <title>Georgenia *** sp. nov., and Georgenia *** sp. nov., isolated from the intestinal contents of plateau pika (Ochotona curzoniae) in the Qinghai-Tibet plateau of China.</title>
        <authorList>
            <person name="Tian Z."/>
        </authorList>
    </citation>
    <scope>NUCLEOTIDE SEQUENCE [LARGE SCALE GENOMIC DNA]</scope>
    <source>
        <strain evidence="4 5">Z294</strain>
    </source>
</reference>
<evidence type="ECO:0000256" key="1">
    <source>
        <dbReference type="SAM" id="MobiDB-lite"/>
    </source>
</evidence>
<dbReference type="EMBL" id="CP040899">
    <property type="protein sequence ID" value="QDB78412.1"/>
    <property type="molecule type" value="Genomic_DNA"/>
</dbReference>
<dbReference type="Pfam" id="PF13462">
    <property type="entry name" value="Thioredoxin_4"/>
    <property type="match status" value="1"/>
</dbReference>
<name>A0ABX5VJ40_9MICO</name>
<protein>
    <recommendedName>
        <fullName evidence="3">Thioredoxin-like fold domain-containing protein</fullName>
    </recommendedName>
</protein>
<evidence type="ECO:0000259" key="3">
    <source>
        <dbReference type="Pfam" id="PF13462"/>
    </source>
</evidence>
<feature type="region of interest" description="Disordered" evidence="1">
    <location>
        <begin position="34"/>
        <end position="60"/>
    </location>
</feature>
<gene>
    <name evidence="4" type="ORF">FE251_02745</name>
</gene>
<dbReference type="Gene3D" id="3.40.30.10">
    <property type="entry name" value="Glutaredoxin"/>
    <property type="match status" value="1"/>
</dbReference>
<feature type="compositionally biased region" description="Polar residues" evidence="1">
    <location>
        <begin position="38"/>
        <end position="52"/>
    </location>
</feature>
<dbReference type="PROSITE" id="PS51257">
    <property type="entry name" value="PROKAR_LIPOPROTEIN"/>
    <property type="match status" value="1"/>
</dbReference>
<dbReference type="InterPro" id="IPR036249">
    <property type="entry name" value="Thioredoxin-like_sf"/>
</dbReference>
<organism evidence="4 5">
    <name type="scientific">Georgenia wutianyii</name>
    <dbReference type="NCBI Taxonomy" id="2585135"/>
    <lineage>
        <taxon>Bacteria</taxon>
        <taxon>Bacillati</taxon>
        <taxon>Actinomycetota</taxon>
        <taxon>Actinomycetes</taxon>
        <taxon>Micrococcales</taxon>
        <taxon>Bogoriellaceae</taxon>
        <taxon>Georgenia</taxon>
    </lineage>
</organism>